<protein>
    <submittedName>
        <fullName evidence="2">Uncharacterized protein</fullName>
    </submittedName>
</protein>
<accession>A0A8X7CNA1</accession>
<evidence type="ECO:0000256" key="1">
    <source>
        <dbReference type="SAM" id="Phobius"/>
    </source>
</evidence>
<evidence type="ECO:0000313" key="2">
    <source>
        <dbReference type="EMBL" id="GFY74643.1"/>
    </source>
</evidence>
<dbReference type="AlphaFoldDB" id="A0A8X7CNA1"/>
<comment type="caution">
    <text evidence="2">The sequence shown here is derived from an EMBL/GenBank/DDBJ whole genome shotgun (WGS) entry which is preliminary data.</text>
</comment>
<dbReference type="EMBL" id="BMAV01020861">
    <property type="protein sequence ID" value="GFY74643.1"/>
    <property type="molecule type" value="Genomic_DNA"/>
</dbReference>
<keyword evidence="1" id="KW-0472">Membrane</keyword>
<organism evidence="2 3">
    <name type="scientific">Trichonephila inaurata madagascariensis</name>
    <dbReference type="NCBI Taxonomy" id="2747483"/>
    <lineage>
        <taxon>Eukaryota</taxon>
        <taxon>Metazoa</taxon>
        <taxon>Ecdysozoa</taxon>
        <taxon>Arthropoda</taxon>
        <taxon>Chelicerata</taxon>
        <taxon>Arachnida</taxon>
        <taxon>Araneae</taxon>
        <taxon>Araneomorphae</taxon>
        <taxon>Entelegynae</taxon>
        <taxon>Araneoidea</taxon>
        <taxon>Nephilidae</taxon>
        <taxon>Trichonephila</taxon>
        <taxon>Trichonephila inaurata</taxon>
    </lineage>
</organism>
<dbReference type="OrthoDB" id="6413290at2759"/>
<feature type="transmembrane region" description="Helical" evidence="1">
    <location>
        <begin position="179"/>
        <end position="201"/>
    </location>
</feature>
<keyword evidence="3" id="KW-1185">Reference proteome</keyword>
<keyword evidence="1" id="KW-1133">Transmembrane helix</keyword>
<gene>
    <name evidence="2" type="primary">AVEN_232613_1</name>
    <name evidence="2" type="ORF">TNIN_4691</name>
</gene>
<sequence>MLLTLTVPEVKKFLRDGESPVFPATEEITNDDEVLQGDISYPGNIEENFNVTPRKIPNTKISKLIDNYILPENSELRTSDFRHVNLKTPHEENNDYIGQQKNFHIHRRHKKLKRKTKSKNNYLTKTKHKELRDLGKFLLNSNFTKKGIPSFRIERNKRNQKYIIHYEDPSRYLFNWREVLLLIGISILFSSSVVCCCASIFQSGVCEKKSAAKCDFKVDKWWANQNTPEALLLLPGKKSLSREKAICKWSQSSEQKNKSKVICQCSSNSSASIAF</sequence>
<proteinExistence type="predicted"/>
<dbReference type="Proteomes" id="UP000886998">
    <property type="component" value="Unassembled WGS sequence"/>
</dbReference>
<keyword evidence="1" id="KW-0812">Transmembrane</keyword>
<evidence type="ECO:0000313" key="3">
    <source>
        <dbReference type="Proteomes" id="UP000886998"/>
    </source>
</evidence>
<name>A0A8X7CNA1_9ARAC</name>
<reference evidence="2" key="1">
    <citation type="submission" date="2020-08" db="EMBL/GenBank/DDBJ databases">
        <title>Multicomponent nature underlies the extraordinary mechanical properties of spider dragline silk.</title>
        <authorList>
            <person name="Kono N."/>
            <person name="Nakamura H."/>
            <person name="Mori M."/>
            <person name="Yoshida Y."/>
            <person name="Ohtoshi R."/>
            <person name="Malay A.D."/>
            <person name="Moran D.A.P."/>
            <person name="Tomita M."/>
            <person name="Numata K."/>
            <person name="Arakawa K."/>
        </authorList>
    </citation>
    <scope>NUCLEOTIDE SEQUENCE</scope>
</reference>